<dbReference type="Proteomes" id="UP000298416">
    <property type="component" value="Unassembled WGS sequence"/>
</dbReference>
<evidence type="ECO:0000313" key="2">
    <source>
        <dbReference type="EMBL" id="KAG6397438.1"/>
    </source>
</evidence>
<dbReference type="OrthoDB" id="2012659at2759"/>
<name>A0A8X8ZAH1_SALSN</name>
<keyword evidence="1" id="KW-0802">TPR repeat</keyword>
<reference evidence="2" key="2">
    <citation type="submission" date="2020-08" db="EMBL/GenBank/DDBJ databases">
        <title>Plant Genome Project.</title>
        <authorList>
            <person name="Zhang R.-G."/>
        </authorList>
    </citation>
    <scope>NUCLEOTIDE SEQUENCE</scope>
    <source>
        <strain evidence="2">Huo1</strain>
        <tissue evidence="2">Leaf</tissue>
    </source>
</reference>
<evidence type="ECO:0008006" key="4">
    <source>
        <dbReference type="Google" id="ProtNLM"/>
    </source>
</evidence>
<dbReference type="PANTHER" id="PTHR36350:SF3">
    <property type="entry name" value="TRANSMEMBRANE PROTEIN"/>
    <property type="match status" value="1"/>
</dbReference>
<evidence type="ECO:0000256" key="1">
    <source>
        <dbReference type="PROSITE-ProRule" id="PRU00339"/>
    </source>
</evidence>
<protein>
    <recommendedName>
        <fullName evidence="4">Protein SLOW GREEN 1, chloroplastic</fullName>
    </recommendedName>
</protein>
<dbReference type="InterPro" id="IPR019734">
    <property type="entry name" value="TPR_rpt"/>
</dbReference>
<dbReference type="PANTHER" id="PTHR36350">
    <property type="entry name" value="TRANSMEMBRANE PROTEIN"/>
    <property type="match status" value="1"/>
</dbReference>
<sequence length="357" mass="40291">MYLQSSAAISAADLENKMAASSLFNFTLSTHNNRPKSPRPSIRSPSSQSLVLIPKSLSLHFAAKFPNSPQSTTNPSVPALFSSPQNKISSFLVAKIATLLLGSLIFAGCVRGRPALAEAVQESEVFQEKKDARASDDEGEEMCERLLQENPREVEVLKMVVNVKMRRGKSGEAVENVEKLIELQPSEMEWRLLQALCYEMMGDLNKAKSLFKNIINQKPLLLRALHGLAMVMHKNQEGAAVFEMLDRALEVARRENKVNEERNIRILVAQMHLIKGDLEEALRNFQALIDENPRDFRPYLCQGIVYSLLDKKKEADESFETYQSLVPEEFPERGFMDDVVLAARTESKQQLQKDLQR</sequence>
<organism evidence="2">
    <name type="scientific">Salvia splendens</name>
    <name type="common">Scarlet sage</name>
    <dbReference type="NCBI Taxonomy" id="180675"/>
    <lineage>
        <taxon>Eukaryota</taxon>
        <taxon>Viridiplantae</taxon>
        <taxon>Streptophyta</taxon>
        <taxon>Embryophyta</taxon>
        <taxon>Tracheophyta</taxon>
        <taxon>Spermatophyta</taxon>
        <taxon>Magnoliopsida</taxon>
        <taxon>eudicotyledons</taxon>
        <taxon>Gunneridae</taxon>
        <taxon>Pentapetalae</taxon>
        <taxon>asterids</taxon>
        <taxon>lamiids</taxon>
        <taxon>Lamiales</taxon>
        <taxon>Lamiaceae</taxon>
        <taxon>Nepetoideae</taxon>
        <taxon>Mentheae</taxon>
        <taxon>Salviinae</taxon>
        <taxon>Salvia</taxon>
        <taxon>Salvia subgen. Calosphace</taxon>
        <taxon>core Calosphace</taxon>
    </lineage>
</organism>
<gene>
    <name evidence="2" type="ORF">SASPL_143605</name>
</gene>
<keyword evidence="3" id="KW-1185">Reference proteome</keyword>
<dbReference type="SUPFAM" id="SSF48452">
    <property type="entry name" value="TPR-like"/>
    <property type="match status" value="1"/>
</dbReference>
<evidence type="ECO:0000313" key="3">
    <source>
        <dbReference type="Proteomes" id="UP000298416"/>
    </source>
</evidence>
<accession>A0A8X8ZAH1</accession>
<dbReference type="Pfam" id="PF13174">
    <property type="entry name" value="TPR_6"/>
    <property type="match status" value="1"/>
</dbReference>
<feature type="repeat" description="TPR" evidence="1">
    <location>
        <begin position="262"/>
        <end position="295"/>
    </location>
</feature>
<comment type="caution">
    <text evidence="2">The sequence shown here is derived from an EMBL/GenBank/DDBJ whole genome shotgun (WGS) entry which is preliminary data.</text>
</comment>
<dbReference type="EMBL" id="PNBA02000016">
    <property type="protein sequence ID" value="KAG6397438.1"/>
    <property type="molecule type" value="Genomic_DNA"/>
</dbReference>
<proteinExistence type="predicted"/>
<dbReference type="AlphaFoldDB" id="A0A8X8ZAH1"/>
<dbReference type="PROSITE" id="PS50005">
    <property type="entry name" value="TPR"/>
    <property type="match status" value="1"/>
</dbReference>
<dbReference type="Gene3D" id="1.25.40.10">
    <property type="entry name" value="Tetratricopeptide repeat domain"/>
    <property type="match status" value="2"/>
</dbReference>
<reference evidence="2" key="1">
    <citation type="submission" date="2018-01" db="EMBL/GenBank/DDBJ databases">
        <authorList>
            <person name="Mao J.F."/>
        </authorList>
    </citation>
    <scope>NUCLEOTIDE SEQUENCE</scope>
    <source>
        <strain evidence="2">Huo1</strain>
        <tissue evidence="2">Leaf</tissue>
    </source>
</reference>
<dbReference type="SMART" id="SM00028">
    <property type="entry name" value="TPR"/>
    <property type="match status" value="4"/>
</dbReference>
<dbReference type="InterPro" id="IPR011990">
    <property type="entry name" value="TPR-like_helical_dom_sf"/>
</dbReference>